<feature type="transmembrane region" description="Helical" evidence="2">
    <location>
        <begin position="230"/>
        <end position="250"/>
    </location>
</feature>
<feature type="non-terminal residue" evidence="3">
    <location>
        <position position="1"/>
    </location>
</feature>
<feature type="transmembrane region" description="Helical" evidence="2">
    <location>
        <begin position="56"/>
        <end position="76"/>
    </location>
</feature>
<feature type="region of interest" description="Disordered" evidence="1">
    <location>
        <begin position="1"/>
        <end position="21"/>
    </location>
</feature>
<keyword evidence="2" id="KW-0472">Membrane</keyword>
<sequence>STAPTSPPPWQQTGPGRLPGRDGREPCGVNVNAFPAQSLVSLLLGENKMCCCDEDIVALICVGVPMIAYAVIVGFAKRNPSDVGAALKDCFADGQQKNVLGCISGKNESSKLFLFIMIVAAICIVYGIVVQVLKCVVCCCCSCCCGCCGCLDCFLKYAFRIGVGVGYPSLADFLTYLITSMLARSGSTGEKSFSNAVGGYSGLSMVSLAAGWVFTVVIGSFFIHKDSCGLKFLGLVLGCIVAFVVIAAIVPADPYGLYSDAPAKWAGVVLGLVDVVVFTAMYAAALCCLGGGCCK</sequence>
<dbReference type="AlphaFoldDB" id="E1F000"/>
<organism evidence="3 4">
    <name type="scientific">Giardia intestinalis (strain P15)</name>
    <name type="common">Giardia lamblia</name>
    <dbReference type="NCBI Taxonomy" id="658858"/>
    <lineage>
        <taxon>Eukaryota</taxon>
        <taxon>Metamonada</taxon>
        <taxon>Diplomonadida</taxon>
        <taxon>Hexamitidae</taxon>
        <taxon>Giardiinae</taxon>
        <taxon>Giardia</taxon>
    </lineage>
</organism>
<accession>E1F000</accession>
<feature type="transmembrane region" description="Helical" evidence="2">
    <location>
        <begin position="265"/>
        <end position="289"/>
    </location>
</feature>
<dbReference type="OrthoDB" id="10262724at2759"/>
<keyword evidence="2" id="KW-0812">Transmembrane</keyword>
<dbReference type="VEuPathDB" id="GiardiaDB:GLP15_5240"/>
<feature type="transmembrane region" description="Helical" evidence="2">
    <location>
        <begin position="200"/>
        <end position="223"/>
    </location>
</feature>
<keyword evidence="2" id="KW-1133">Transmembrane helix</keyword>
<evidence type="ECO:0000256" key="1">
    <source>
        <dbReference type="SAM" id="MobiDB-lite"/>
    </source>
</evidence>
<dbReference type="OMA" id="CINEKES"/>
<protein>
    <submittedName>
        <fullName evidence="3">Uncharacterized protein</fullName>
    </submittedName>
</protein>
<dbReference type="EMBL" id="ACVC01000102">
    <property type="protein sequence ID" value="EFO64171.1"/>
    <property type="molecule type" value="Genomic_DNA"/>
</dbReference>
<dbReference type="Proteomes" id="UP000008974">
    <property type="component" value="Unassembled WGS sequence"/>
</dbReference>
<feature type="compositionally biased region" description="Pro residues" evidence="1">
    <location>
        <begin position="1"/>
        <end position="10"/>
    </location>
</feature>
<gene>
    <name evidence="3" type="ORF">GLP15_5240</name>
</gene>
<evidence type="ECO:0000313" key="3">
    <source>
        <dbReference type="EMBL" id="EFO64171.1"/>
    </source>
</evidence>
<evidence type="ECO:0000256" key="2">
    <source>
        <dbReference type="SAM" id="Phobius"/>
    </source>
</evidence>
<proteinExistence type="predicted"/>
<feature type="transmembrane region" description="Helical" evidence="2">
    <location>
        <begin position="112"/>
        <end position="133"/>
    </location>
</feature>
<reference evidence="3 4" key="1">
    <citation type="journal article" date="2010" name="BMC Genomics">
        <title>Genome analysis and comparative genomics of a Giardia intestinalis assemblage E isolate.</title>
        <authorList>
            <person name="Jerlstrom-Hultqvist J."/>
            <person name="Franzen O."/>
            <person name="Ankarklev J."/>
            <person name="Xu F."/>
            <person name="Nohynkova E."/>
            <person name="Andersson J.O."/>
            <person name="Svard S.G."/>
            <person name="Andersson B."/>
        </authorList>
    </citation>
    <scope>NUCLEOTIDE SEQUENCE [LARGE SCALE GENOMIC DNA]</scope>
    <source>
        <strain evidence="3 4">P15</strain>
    </source>
</reference>
<evidence type="ECO:0000313" key="4">
    <source>
        <dbReference type="Proteomes" id="UP000008974"/>
    </source>
</evidence>
<comment type="caution">
    <text evidence="3">The sequence shown here is derived from an EMBL/GenBank/DDBJ whole genome shotgun (WGS) entry which is preliminary data.</text>
</comment>
<name>E1F000_GIAIA</name>